<dbReference type="Pfam" id="PF00106">
    <property type="entry name" value="adh_short"/>
    <property type="match status" value="1"/>
</dbReference>
<comment type="similarity">
    <text evidence="3">Belongs to the short-chain dehydrogenases/reductases (SDR) family.</text>
</comment>
<evidence type="ECO:0000313" key="12">
    <source>
        <dbReference type="EMBL" id="KAF6039122.1"/>
    </source>
</evidence>
<dbReference type="AlphaFoldDB" id="A0A7J7KKB8"/>
<evidence type="ECO:0000256" key="7">
    <source>
        <dbReference type="ARBA" id="ARBA00022857"/>
    </source>
</evidence>
<dbReference type="PROSITE" id="PS01159">
    <property type="entry name" value="WW_DOMAIN_1"/>
    <property type="match status" value="2"/>
</dbReference>
<dbReference type="Gene3D" id="3.40.50.720">
    <property type="entry name" value="NAD(P)-binding Rossmann-like Domain"/>
    <property type="match status" value="1"/>
</dbReference>
<dbReference type="GO" id="GO:0016491">
    <property type="term" value="F:oxidoreductase activity"/>
    <property type="evidence" value="ECO:0007669"/>
    <property type="project" value="UniProtKB-KW"/>
</dbReference>
<keyword evidence="10" id="KW-0458">Lysosome</keyword>
<evidence type="ECO:0000256" key="6">
    <source>
        <dbReference type="ARBA" id="ARBA00022703"/>
    </source>
</evidence>
<evidence type="ECO:0000256" key="3">
    <source>
        <dbReference type="ARBA" id="ARBA00006484"/>
    </source>
</evidence>
<evidence type="ECO:0000256" key="5">
    <source>
        <dbReference type="ARBA" id="ARBA00022687"/>
    </source>
</evidence>
<dbReference type="EMBL" id="VXIV02000302">
    <property type="protein sequence ID" value="KAF6039122.1"/>
    <property type="molecule type" value="Genomic_DNA"/>
</dbReference>
<name>A0A7J7KKB8_BUGNE</name>
<dbReference type="FunFam" id="3.40.50.720:FF:000353">
    <property type="entry name" value="WW domain-containing oxidoreductase"/>
    <property type="match status" value="1"/>
</dbReference>
<evidence type="ECO:0000256" key="1">
    <source>
        <dbReference type="ARBA" id="ARBA00004371"/>
    </source>
</evidence>
<dbReference type="Gene3D" id="2.20.70.10">
    <property type="match status" value="2"/>
</dbReference>
<feature type="domain" description="WW" evidence="11">
    <location>
        <begin position="53"/>
        <end position="86"/>
    </location>
</feature>
<dbReference type="PROSITE" id="PS50020">
    <property type="entry name" value="WW_DOMAIN_2"/>
    <property type="match status" value="2"/>
</dbReference>
<dbReference type="OrthoDB" id="9989144at2759"/>
<evidence type="ECO:0000313" key="13">
    <source>
        <dbReference type="Proteomes" id="UP000593567"/>
    </source>
</evidence>
<dbReference type="PRINTS" id="PR00081">
    <property type="entry name" value="GDHRDH"/>
</dbReference>
<dbReference type="PANTHER" id="PTHR24320:SF282">
    <property type="entry name" value="WW DOMAIN-CONTAINING OXIDOREDUCTASE"/>
    <property type="match status" value="1"/>
</dbReference>
<keyword evidence="8" id="KW-0560">Oxidoreductase</keyword>
<evidence type="ECO:0000256" key="10">
    <source>
        <dbReference type="ARBA" id="ARBA00023228"/>
    </source>
</evidence>
<evidence type="ECO:0000259" key="11">
    <source>
        <dbReference type="PROSITE" id="PS50020"/>
    </source>
</evidence>
<dbReference type="Proteomes" id="UP000593567">
    <property type="component" value="Unassembled WGS sequence"/>
</dbReference>
<keyword evidence="5" id="KW-0879">Wnt signaling pathway</keyword>
<keyword evidence="7" id="KW-0521">NADP</keyword>
<dbReference type="SUPFAM" id="SSF51045">
    <property type="entry name" value="WW domain"/>
    <property type="match status" value="2"/>
</dbReference>
<dbReference type="InterPro" id="IPR002347">
    <property type="entry name" value="SDR_fam"/>
</dbReference>
<protein>
    <recommendedName>
        <fullName evidence="4">WW domain-containing oxidoreductase</fullName>
    </recommendedName>
</protein>
<evidence type="ECO:0000256" key="9">
    <source>
        <dbReference type="ARBA" id="ARBA00023034"/>
    </source>
</evidence>
<sequence>MVDSDYSTDSDDELPSGWEERVSVDGKVFYACHEVQKTQWHHPVSGKRKKVIGELPYGWERKIGDTGYVYFIDHKNQRTTFTDPRLAYAVEDKLEPGGAFTIKQKYDCNTSASKILLGRDLTGRYAVITGANAGIGFETAKSLALAGCTVVMACRNVKSAESAAAIITTENSAAKVEVMHLDLASLKSVRRFAEEYTKRGWPIHMLILNAAVLSPPYTVTEDGLELCFQVNYLSHHYLCNLLQHILVRSAPSRIVNVSSESHRSRSTTVQSEKDVTLEKLSPSEENYNGLAQYGVTKLLNIAFSNALNHRKVMHKVFSNSLHPGNLIPTSLSRNWWGYRLLFTLLRPFTKSLEQGAATTVFVATCKELEDVGGMYFNNCWVCQPSELAQSPEFCEKVYQLGEQLLLEKMGPGAFDIPVEMKSGF</sequence>
<comment type="subcellular location">
    <subcellularLocation>
        <location evidence="2">Golgi apparatus</location>
    </subcellularLocation>
    <subcellularLocation>
        <location evidence="1">Lysosome</location>
    </subcellularLocation>
</comment>
<dbReference type="CDD" id="cd00201">
    <property type="entry name" value="WW"/>
    <property type="match status" value="2"/>
</dbReference>
<dbReference type="GO" id="GO:0016055">
    <property type="term" value="P:Wnt signaling pathway"/>
    <property type="evidence" value="ECO:0007669"/>
    <property type="project" value="UniProtKB-KW"/>
</dbReference>
<comment type="caution">
    <text evidence="12">The sequence shown here is derived from an EMBL/GenBank/DDBJ whole genome shotgun (WGS) entry which is preliminary data.</text>
</comment>
<evidence type="ECO:0000256" key="4">
    <source>
        <dbReference type="ARBA" id="ARBA00016094"/>
    </source>
</evidence>
<keyword evidence="6" id="KW-0053">Apoptosis</keyword>
<feature type="domain" description="WW" evidence="11">
    <location>
        <begin position="12"/>
        <end position="45"/>
    </location>
</feature>
<proteinExistence type="inferred from homology"/>
<evidence type="ECO:0000256" key="8">
    <source>
        <dbReference type="ARBA" id="ARBA00023002"/>
    </source>
</evidence>
<accession>A0A7J7KKB8</accession>
<dbReference type="PANTHER" id="PTHR24320">
    <property type="entry name" value="RETINOL DEHYDROGENASE"/>
    <property type="match status" value="1"/>
</dbReference>
<dbReference type="GO" id="GO:0005794">
    <property type="term" value="C:Golgi apparatus"/>
    <property type="evidence" value="ECO:0007669"/>
    <property type="project" value="UniProtKB-SubCell"/>
</dbReference>
<dbReference type="GO" id="GO:0006915">
    <property type="term" value="P:apoptotic process"/>
    <property type="evidence" value="ECO:0007669"/>
    <property type="project" value="UniProtKB-KW"/>
</dbReference>
<organism evidence="12 13">
    <name type="scientific">Bugula neritina</name>
    <name type="common">Brown bryozoan</name>
    <name type="synonym">Sertularia neritina</name>
    <dbReference type="NCBI Taxonomy" id="10212"/>
    <lineage>
        <taxon>Eukaryota</taxon>
        <taxon>Metazoa</taxon>
        <taxon>Spiralia</taxon>
        <taxon>Lophotrochozoa</taxon>
        <taxon>Bryozoa</taxon>
        <taxon>Gymnolaemata</taxon>
        <taxon>Cheilostomatida</taxon>
        <taxon>Flustrina</taxon>
        <taxon>Buguloidea</taxon>
        <taxon>Bugulidae</taxon>
        <taxon>Bugula</taxon>
    </lineage>
</organism>
<dbReference type="SMART" id="SM00456">
    <property type="entry name" value="WW"/>
    <property type="match status" value="2"/>
</dbReference>
<dbReference type="SUPFAM" id="SSF51735">
    <property type="entry name" value="NAD(P)-binding Rossmann-fold domains"/>
    <property type="match status" value="1"/>
</dbReference>
<dbReference type="InterPro" id="IPR001202">
    <property type="entry name" value="WW_dom"/>
</dbReference>
<dbReference type="InterPro" id="IPR036291">
    <property type="entry name" value="NAD(P)-bd_dom_sf"/>
</dbReference>
<keyword evidence="9" id="KW-0333">Golgi apparatus</keyword>
<dbReference type="InterPro" id="IPR036020">
    <property type="entry name" value="WW_dom_sf"/>
</dbReference>
<gene>
    <name evidence="12" type="ORF">EB796_002559</name>
</gene>
<dbReference type="GO" id="GO:0005764">
    <property type="term" value="C:lysosome"/>
    <property type="evidence" value="ECO:0007669"/>
    <property type="project" value="UniProtKB-SubCell"/>
</dbReference>
<keyword evidence="13" id="KW-1185">Reference proteome</keyword>
<evidence type="ECO:0000256" key="2">
    <source>
        <dbReference type="ARBA" id="ARBA00004555"/>
    </source>
</evidence>
<reference evidence="12" key="1">
    <citation type="submission" date="2020-06" db="EMBL/GenBank/DDBJ databases">
        <title>Draft genome of Bugula neritina, a colonial animal packing powerful symbionts and potential medicines.</title>
        <authorList>
            <person name="Rayko M."/>
        </authorList>
    </citation>
    <scope>NUCLEOTIDE SEQUENCE [LARGE SCALE GENOMIC DNA]</scope>
    <source>
        <strain evidence="12">Kwan_BN1</strain>
    </source>
</reference>